<organism evidence="1">
    <name type="scientific">Anguilla anguilla</name>
    <name type="common">European freshwater eel</name>
    <name type="synonym">Muraena anguilla</name>
    <dbReference type="NCBI Taxonomy" id="7936"/>
    <lineage>
        <taxon>Eukaryota</taxon>
        <taxon>Metazoa</taxon>
        <taxon>Chordata</taxon>
        <taxon>Craniata</taxon>
        <taxon>Vertebrata</taxon>
        <taxon>Euteleostomi</taxon>
        <taxon>Actinopterygii</taxon>
        <taxon>Neopterygii</taxon>
        <taxon>Teleostei</taxon>
        <taxon>Anguilliformes</taxon>
        <taxon>Anguillidae</taxon>
        <taxon>Anguilla</taxon>
    </lineage>
</organism>
<reference evidence="1" key="1">
    <citation type="submission" date="2014-11" db="EMBL/GenBank/DDBJ databases">
        <authorList>
            <person name="Amaro Gonzalez C."/>
        </authorList>
    </citation>
    <scope>NUCLEOTIDE SEQUENCE</scope>
</reference>
<sequence>MLILGPYPKCTESIPLTFDSIVLY</sequence>
<dbReference type="AlphaFoldDB" id="A0A0E9U7J6"/>
<accession>A0A0E9U7J6</accession>
<protein>
    <submittedName>
        <fullName evidence="1">Uncharacterized protein</fullName>
    </submittedName>
</protein>
<dbReference type="EMBL" id="GBXM01047432">
    <property type="protein sequence ID" value="JAH61145.1"/>
    <property type="molecule type" value="Transcribed_RNA"/>
</dbReference>
<reference evidence="1" key="2">
    <citation type="journal article" date="2015" name="Fish Shellfish Immunol.">
        <title>Early steps in the European eel (Anguilla anguilla)-Vibrio vulnificus interaction in the gills: Role of the RtxA13 toxin.</title>
        <authorList>
            <person name="Callol A."/>
            <person name="Pajuelo D."/>
            <person name="Ebbesson L."/>
            <person name="Teles M."/>
            <person name="MacKenzie S."/>
            <person name="Amaro C."/>
        </authorList>
    </citation>
    <scope>NUCLEOTIDE SEQUENCE</scope>
</reference>
<proteinExistence type="predicted"/>
<name>A0A0E9U7J6_ANGAN</name>
<evidence type="ECO:0000313" key="1">
    <source>
        <dbReference type="EMBL" id="JAH61145.1"/>
    </source>
</evidence>